<sequence length="93" mass="10319">MSKEDQINLVPYANLFTCLKVFSRFITSGIPMPNPSQQPQQAFTLSWCSGAHHSRFGGTVTSTQNDPPQLVLRQSQPENKLGPIGHTISFMDN</sequence>
<evidence type="ECO:0000256" key="1">
    <source>
        <dbReference type="SAM" id="MobiDB-lite"/>
    </source>
</evidence>
<dbReference type="EMBL" id="AVOT02114273">
    <property type="protein sequence ID" value="MBW0583112.1"/>
    <property type="molecule type" value="Genomic_DNA"/>
</dbReference>
<organism evidence="2 3">
    <name type="scientific">Austropuccinia psidii MF-1</name>
    <dbReference type="NCBI Taxonomy" id="1389203"/>
    <lineage>
        <taxon>Eukaryota</taxon>
        <taxon>Fungi</taxon>
        <taxon>Dikarya</taxon>
        <taxon>Basidiomycota</taxon>
        <taxon>Pucciniomycotina</taxon>
        <taxon>Pucciniomycetes</taxon>
        <taxon>Pucciniales</taxon>
        <taxon>Sphaerophragmiaceae</taxon>
        <taxon>Austropuccinia</taxon>
    </lineage>
</organism>
<proteinExistence type="predicted"/>
<feature type="compositionally biased region" description="Polar residues" evidence="1">
    <location>
        <begin position="59"/>
        <end position="78"/>
    </location>
</feature>
<feature type="region of interest" description="Disordered" evidence="1">
    <location>
        <begin position="57"/>
        <end position="93"/>
    </location>
</feature>
<dbReference type="AlphaFoldDB" id="A0A9Q3KNW7"/>
<accession>A0A9Q3KNW7</accession>
<evidence type="ECO:0000313" key="2">
    <source>
        <dbReference type="EMBL" id="MBW0583112.1"/>
    </source>
</evidence>
<name>A0A9Q3KNW7_9BASI</name>
<reference evidence="2" key="1">
    <citation type="submission" date="2021-03" db="EMBL/GenBank/DDBJ databases">
        <title>Draft genome sequence of rust myrtle Austropuccinia psidii MF-1, a brazilian biotype.</title>
        <authorList>
            <person name="Quecine M.C."/>
            <person name="Pachon D.M.R."/>
            <person name="Bonatelli M.L."/>
            <person name="Correr F.H."/>
            <person name="Franceschini L.M."/>
            <person name="Leite T.F."/>
            <person name="Margarido G.R.A."/>
            <person name="Almeida C.A."/>
            <person name="Ferrarezi J.A."/>
            <person name="Labate C.A."/>
        </authorList>
    </citation>
    <scope>NUCLEOTIDE SEQUENCE</scope>
    <source>
        <strain evidence="2">MF-1</strain>
    </source>
</reference>
<dbReference type="Proteomes" id="UP000765509">
    <property type="component" value="Unassembled WGS sequence"/>
</dbReference>
<keyword evidence="3" id="KW-1185">Reference proteome</keyword>
<evidence type="ECO:0000313" key="3">
    <source>
        <dbReference type="Proteomes" id="UP000765509"/>
    </source>
</evidence>
<comment type="caution">
    <text evidence="2">The sequence shown here is derived from an EMBL/GenBank/DDBJ whole genome shotgun (WGS) entry which is preliminary data.</text>
</comment>
<protein>
    <submittedName>
        <fullName evidence="2">Uncharacterized protein</fullName>
    </submittedName>
</protein>
<gene>
    <name evidence="2" type="ORF">O181_122827</name>
</gene>